<accession>I2NPP8</accession>
<gene>
    <name evidence="1" type="ORF">HMPREF1054_1558</name>
</gene>
<evidence type="ECO:0000313" key="2">
    <source>
        <dbReference type="Proteomes" id="UP000003345"/>
    </source>
</evidence>
<proteinExistence type="predicted"/>
<name>I2NPP8_9PAST</name>
<protein>
    <submittedName>
        <fullName evidence="1">Uncharacterized protein</fullName>
    </submittedName>
</protein>
<sequence>MIILHSDYEDLTRKSFEKSYRLLLKMSKMRCLFKTKTFA</sequence>
<dbReference type="Proteomes" id="UP000003345">
    <property type="component" value="Unassembled WGS sequence"/>
</dbReference>
<organism evidence="1 2">
    <name type="scientific">Haemophilus paraphrohaemolyticus HK411</name>
    <dbReference type="NCBI Taxonomy" id="1095743"/>
    <lineage>
        <taxon>Bacteria</taxon>
        <taxon>Pseudomonadati</taxon>
        <taxon>Pseudomonadota</taxon>
        <taxon>Gammaproteobacteria</taxon>
        <taxon>Pasteurellales</taxon>
        <taxon>Pasteurellaceae</taxon>
        <taxon>Haemophilus</taxon>
    </lineage>
</organism>
<evidence type="ECO:0000313" key="1">
    <source>
        <dbReference type="EMBL" id="EIG27809.1"/>
    </source>
</evidence>
<reference evidence="1 2" key="1">
    <citation type="submission" date="2012-04" db="EMBL/GenBank/DDBJ databases">
        <authorList>
            <person name="Harkins D.M."/>
            <person name="Madupu R."/>
            <person name="Durkin A.S."/>
            <person name="Torralba M."/>
            <person name="Methe B."/>
            <person name="Sutton G.G."/>
            <person name="Nelson K.E."/>
        </authorList>
    </citation>
    <scope>NUCLEOTIDE SEQUENCE [LARGE SCALE GENOMIC DNA]</scope>
    <source>
        <strain evidence="1 2">HK411</strain>
    </source>
</reference>
<dbReference type="EMBL" id="AJMU01000008">
    <property type="protein sequence ID" value="EIG27809.1"/>
    <property type="molecule type" value="Genomic_DNA"/>
</dbReference>
<comment type="caution">
    <text evidence="1">The sequence shown here is derived from an EMBL/GenBank/DDBJ whole genome shotgun (WGS) entry which is preliminary data.</text>
</comment>
<dbReference type="AlphaFoldDB" id="I2NPP8"/>
<dbReference type="PATRIC" id="fig|1095743.3.peg.174"/>